<gene>
    <name evidence="2" type="ORF">GCM10023161_40790</name>
</gene>
<dbReference type="RefSeq" id="WP_264044486.1">
    <property type="nucleotide sequence ID" value="NZ_BAABGF010000043.1"/>
</dbReference>
<protein>
    <recommendedName>
        <fullName evidence="4">DUF222 domain-containing protein</fullName>
    </recommendedName>
</protein>
<dbReference type="EMBL" id="BAABGF010000043">
    <property type="protein sequence ID" value="GAA4292955.1"/>
    <property type="molecule type" value="Genomic_DNA"/>
</dbReference>
<evidence type="ECO:0000256" key="1">
    <source>
        <dbReference type="SAM" id="MobiDB-lite"/>
    </source>
</evidence>
<proteinExistence type="predicted"/>
<organism evidence="2 3">
    <name type="scientific">Mycobacterium paraffinicum</name>
    <dbReference type="NCBI Taxonomy" id="53378"/>
    <lineage>
        <taxon>Bacteria</taxon>
        <taxon>Bacillati</taxon>
        <taxon>Actinomycetota</taxon>
        <taxon>Actinomycetes</taxon>
        <taxon>Mycobacteriales</taxon>
        <taxon>Mycobacteriaceae</taxon>
        <taxon>Mycobacterium</taxon>
    </lineage>
</organism>
<keyword evidence="3" id="KW-1185">Reference proteome</keyword>
<reference evidence="3" key="1">
    <citation type="journal article" date="2019" name="Int. J. Syst. Evol. Microbiol.">
        <title>The Global Catalogue of Microorganisms (GCM) 10K type strain sequencing project: providing services to taxonomists for standard genome sequencing and annotation.</title>
        <authorList>
            <consortium name="The Broad Institute Genomics Platform"/>
            <consortium name="The Broad Institute Genome Sequencing Center for Infectious Disease"/>
            <person name="Wu L."/>
            <person name="Ma J."/>
        </authorList>
    </citation>
    <scope>NUCLEOTIDE SEQUENCE [LARGE SCALE GENOMIC DNA]</scope>
    <source>
        <strain evidence="3">JCM 17782</strain>
    </source>
</reference>
<name>A0ABP8F258_9MYCO</name>
<dbReference type="Proteomes" id="UP001501417">
    <property type="component" value="Unassembled WGS sequence"/>
</dbReference>
<evidence type="ECO:0000313" key="3">
    <source>
        <dbReference type="Proteomes" id="UP001501417"/>
    </source>
</evidence>
<evidence type="ECO:0008006" key="4">
    <source>
        <dbReference type="Google" id="ProtNLM"/>
    </source>
</evidence>
<evidence type="ECO:0000313" key="2">
    <source>
        <dbReference type="EMBL" id="GAA4292955.1"/>
    </source>
</evidence>
<sequence length="254" mass="27225">MSTINDAWSALPASGSGHAHAAPIIHRTPEAPEIRMTIAGGPAPQSQAIPDPTDTTVADTFSVIQGAAAAFRRHLDQVHLERVRLTPEGQRQRIAEFKDSAAAKAVDAAATTMQQYRDAKAAEVERIREALSPCGDTASELRATRCWNRHKAVLDSAEGGGVSTAARQAITNADRVELGTLLEELPAYLESRGQPADWLDPLVAQVVPELGDAQRQYRDAERAAQVITYDATTLRKGFISGTVPACLVDPTKIT</sequence>
<feature type="region of interest" description="Disordered" evidence="1">
    <location>
        <begin position="1"/>
        <end position="23"/>
    </location>
</feature>
<comment type="caution">
    <text evidence="2">The sequence shown here is derived from an EMBL/GenBank/DDBJ whole genome shotgun (WGS) entry which is preliminary data.</text>
</comment>
<accession>A0ABP8F258</accession>